<gene>
    <name evidence="3" type="ORF">BE18_39245</name>
</gene>
<dbReference type="Proteomes" id="UP000075515">
    <property type="component" value="Unassembled WGS sequence"/>
</dbReference>
<keyword evidence="2" id="KW-0732">Signal</keyword>
<feature type="region of interest" description="Disordered" evidence="1">
    <location>
        <begin position="35"/>
        <end position="54"/>
    </location>
</feature>
<protein>
    <recommendedName>
        <fullName evidence="5">Secreted protein</fullName>
    </recommendedName>
</protein>
<evidence type="ECO:0000313" key="4">
    <source>
        <dbReference type="Proteomes" id="UP000075515"/>
    </source>
</evidence>
<evidence type="ECO:0000256" key="1">
    <source>
        <dbReference type="SAM" id="MobiDB-lite"/>
    </source>
</evidence>
<name>A0A150T3Q2_SORCE</name>
<evidence type="ECO:0000313" key="3">
    <source>
        <dbReference type="EMBL" id="KYF99355.1"/>
    </source>
</evidence>
<evidence type="ECO:0000256" key="2">
    <source>
        <dbReference type="SAM" id="SignalP"/>
    </source>
</evidence>
<reference evidence="3 4" key="1">
    <citation type="submission" date="2014-02" db="EMBL/GenBank/DDBJ databases">
        <title>The small core and large imbalanced accessory genome model reveals a collaborative survival strategy of Sorangium cellulosum strains in nature.</title>
        <authorList>
            <person name="Han K."/>
            <person name="Peng R."/>
            <person name="Blom J."/>
            <person name="Li Y.-Z."/>
        </authorList>
    </citation>
    <scope>NUCLEOTIDE SEQUENCE [LARGE SCALE GENOMIC DNA]</scope>
    <source>
        <strain evidence="3 4">So0149</strain>
    </source>
</reference>
<proteinExistence type="predicted"/>
<feature type="signal peptide" evidence="2">
    <location>
        <begin position="1"/>
        <end position="15"/>
    </location>
</feature>
<dbReference type="EMBL" id="JEMC01001137">
    <property type="protein sequence ID" value="KYF99355.1"/>
    <property type="molecule type" value="Genomic_DNA"/>
</dbReference>
<evidence type="ECO:0008006" key="5">
    <source>
        <dbReference type="Google" id="ProtNLM"/>
    </source>
</evidence>
<organism evidence="3 4">
    <name type="scientific">Sorangium cellulosum</name>
    <name type="common">Polyangium cellulosum</name>
    <dbReference type="NCBI Taxonomy" id="56"/>
    <lineage>
        <taxon>Bacteria</taxon>
        <taxon>Pseudomonadati</taxon>
        <taxon>Myxococcota</taxon>
        <taxon>Polyangia</taxon>
        <taxon>Polyangiales</taxon>
        <taxon>Polyangiaceae</taxon>
        <taxon>Sorangium</taxon>
    </lineage>
</organism>
<dbReference type="AlphaFoldDB" id="A0A150T3Q2"/>
<accession>A0A150T3Q2</accession>
<sequence>MFVFCLGLSIAGAGAGCVVGDGAASFDAPPVSVRAAGTGSSTTGPATTGPATTGPAGDLVATWVDAVQGVYGNGLSAAALTRNALITNVRANPVMVSVPLATESYADEGGEPELRFQLRHEPTREVMRYLVSCALEEGQSVSYTDTSTGEETTFPGEIGICPQWAEGGIGAKCRQLLTACMLSRVNALGRHVTLSMRGQAFQEDRPELLTPAPSVRVVTVTEDGDPIPSFARCTTETSGASRDCGWTPGHIGTCTPGSYVYIGVGGEPLGDCEADPSSAAGLPQGDTVVRVCSGIRGCDSGSPDHIEPSEVRCSGRSEPALHFRCPVSGHFSVMNGPRTSGGGGAPGLGKVLGAALQKHKRFSVTSHVQPMPPPPPGAISIIEASFKPAEYPAPEARVFRWREGAFYGSFWGNKPLHHRLEEGMNEVTEDGEFHGAPGSGESIFRHAFACTGEYWTEQAAYVEARLCAGAGEDKDCVATSVGACGDAHSFTDCPPLDQCSVADGGRVEGDGDFQQCKGVLGGIWRHPITVYLNHPSDVIRASPFARMVSGALYVDAPLCPDPEDAP</sequence>
<comment type="caution">
    <text evidence="3">The sequence shown here is derived from an EMBL/GenBank/DDBJ whole genome shotgun (WGS) entry which is preliminary data.</text>
</comment>
<feature type="chain" id="PRO_5013311836" description="Secreted protein" evidence="2">
    <location>
        <begin position="16"/>
        <end position="566"/>
    </location>
</feature>